<dbReference type="Gene3D" id="1.25.40.10">
    <property type="entry name" value="Tetratricopeptide repeat domain"/>
    <property type="match status" value="1"/>
</dbReference>
<dbReference type="GeneID" id="98069431"/>
<dbReference type="InterPro" id="IPR011990">
    <property type="entry name" value="TPR-like_helical_dom_sf"/>
</dbReference>
<evidence type="ECO:0000313" key="2">
    <source>
        <dbReference type="EMBL" id="EHP46857.1"/>
    </source>
</evidence>
<accession>H1DHY6</accession>
<gene>
    <name evidence="2" type="ORF">HMPREF9449_01872</name>
</gene>
<evidence type="ECO:0000313" key="3">
    <source>
        <dbReference type="Proteomes" id="UP000004892"/>
    </source>
</evidence>
<feature type="chain" id="PRO_5003549208" description="Tetratricopeptide repeat protein" evidence="1">
    <location>
        <begin position="20"/>
        <end position="243"/>
    </location>
</feature>
<dbReference type="AlphaFoldDB" id="H1DHY6"/>
<evidence type="ECO:0000256" key="1">
    <source>
        <dbReference type="SAM" id="SignalP"/>
    </source>
</evidence>
<name>H1DHY6_9BACT</name>
<reference evidence="2 3" key="1">
    <citation type="submission" date="2012-01" db="EMBL/GenBank/DDBJ databases">
        <title>The Genome Sequence of Odoribacter laneus YIT 12061.</title>
        <authorList>
            <consortium name="The Broad Institute Genome Sequencing Platform"/>
            <person name="Earl A."/>
            <person name="Ward D."/>
            <person name="Feldgarden M."/>
            <person name="Gevers D."/>
            <person name="Morotomi M."/>
            <person name="Young S.K."/>
            <person name="Zeng Q."/>
            <person name="Gargeya S."/>
            <person name="Fitzgerald M."/>
            <person name="Haas B."/>
            <person name="Abouelleil A."/>
            <person name="Alvarado L."/>
            <person name="Arachchi H.M."/>
            <person name="Berlin A."/>
            <person name="Chapman S.B."/>
            <person name="Gearin G."/>
            <person name="Goldberg J."/>
            <person name="Griggs A."/>
            <person name="Gujja S."/>
            <person name="Hansen M."/>
            <person name="Heiman D."/>
            <person name="Howarth C."/>
            <person name="Larimer J."/>
            <person name="Lui A."/>
            <person name="MacDonald P.J.P."/>
            <person name="McCowen C."/>
            <person name="Montmayeur A."/>
            <person name="Murphy C."/>
            <person name="Neiman D."/>
            <person name="Pearson M."/>
            <person name="Priest M."/>
            <person name="Roberts A."/>
            <person name="Saif S."/>
            <person name="Shea T."/>
            <person name="Sisk P."/>
            <person name="Stolte C."/>
            <person name="Sykes S."/>
            <person name="Wortman J."/>
            <person name="Nusbaum C."/>
            <person name="Birren B."/>
        </authorList>
    </citation>
    <scope>NUCLEOTIDE SEQUENCE [LARGE SCALE GENOMIC DNA]</scope>
    <source>
        <strain evidence="2 3">YIT 12061</strain>
    </source>
</reference>
<keyword evidence="3" id="KW-1185">Reference proteome</keyword>
<organism evidence="2 3">
    <name type="scientific">Odoribacter laneus YIT 12061</name>
    <dbReference type="NCBI Taxonomy" id="742817"/>
    <lineage>
        <taxon>Bacteria</taxon>
        <taxon>Pseudomonadati</taxon>
        <taxon>Bacteroidota</taxon>
        <taxon>Bacteroidia</taxon>
        <taxon>Bacteroidales</taxon>
        <taxon>Odoribacteraceae</taxon>
        <taxon>Odoribacter</taxon>
    </lineage>
</organism>
<evidence type="ECO:0008006" key="4">
    <source>
        <dbReference type="Google" id="ProtNLM"/>
    </source>
</evidence>
<proteinExistence type="predicted"/>
<dbReference type="HOGENOM" id="CLU_096396_0_0_10"/>
<dbReference type="SUPFAM" id="SSF48452">
    <property type="entry name" value="TPR-like"/>
    <property type="match status" value="1"/>
</dbReference>
<dbReference type="EMBL" id="ADMC01000024">
    <property type="protein sequence ID" value="EHP46857.1"/>
    <property type="molecule type" value="Genomic_DNA"/>
</dbReference>
<dbReference type="PATRIC" id="fig|742817.3.peg.1993"/>
<dbReference type="STRING" id="742817.HMPREF9449_01872"/>
<dbReference type="RefSeq" id="WP_009137019.1">
    <property type="nucleotide sequence ID" value="NZ_JH594596.1"/>
</dbReference>
<feature type="signal peptide" evidence="1">
    <location>
        <begin position="1"/>
        <end position="19"/>
    </location>
</feature>
<keyword evidence="1" id="KW-0732">Signal</keyword>
<sequence length="243" mass="27648">MKKLTLSLLISCLSSILLAVSTPPILPIQERIEKGLYACFTAQSAEPLASLYTELEKQHTPLASYWMAYTKFYEAIYDLKTQKVDLAKNCIQQAITLLENTKNKTSEDYALLAYIQSFSLQYKTGMEAGKISSEVAANGQKALQLDSTNLRAWYIVGSHDFYLPATYGGGQKAESYLKKAIELSPQPVTNPWFPSWGKEEAYDLLIRFYLNKEKTAEARKYYEALKASYPESYLIVQYEEKFQ</sequence>
<dbReference type="Proteomes" id="UP000004892">
    <property type="component" value="Unassembled WGS sequence"/>
</dbReference>
<dbReference type="eggNOG" id="COG3063">
    <property type="taxonomic scope" value="Bacteria"/>
</dbReference>
<protein>
    <recommendedName>
        <fullName evidence="4">Tetratricopeptide repeat protein</fullName>
    </recommendedName>
</protein>
<comment type="caution">
    <text evidence="2">The sequence shown here is derived from an EMBL/GenBank/DDBJ whole genome shotgun (WGS) entry which is preliminary data.</text>
</comment>